<dbReference type="InterPro" id="IPR001761">
    <property type="entry name" value="Peripla_BP/Lac1_sug-bd_dom"/>
</dbReference>
<dbReference type="Proteomes" id="UP000279194">
    <property type="component" value="Unassembled WGS sequence"/>
</dbReference>
<dbReference type="Gene3D" id="3.40.50.2300">
    <property type="match status" value="2"/>
</dbReference>
<dbReference type="CDD" id="cd01541">
    <property type="entry name" value="PBP1_AraR"/>
    <property type="match status" value="1"/>
</dbReference>
<dbReference type="SMART" id="SM00345">
    <property type="entry name" value="HTH_GNTR"/>
    <property type="match status" value="1"/>
</dbReference>
<dbReference type="InterPro" id="IPR036390">
    <property type="entry name" value="WH_DNA-bd_sf"/>
</dbReference>
<keyword evidence="2" id="KW-0238">DNA-binding</keyword>
<evidence type="ECO:0000256" key="2">
    <source>
        <dbReference type="ARBA" id="ARBA00023125"/>
    </source>
</evidence>
<dbReference type="Gene3D" id="1.10.10.10">
    <property type="entry name" value="Winged helix-like DNA-binding domain superfamily/Winged helix DNA-binding domain"/>
    <property type="match status" value="1"/>
</dbReference>
<evidence type="ECO:0000313" key="6">
    <source>
        <dbReference type="Proteomes" id="UP000279194"/>
    </source>
</evidence>
<proteinExistence type="predicted"/>
<keyword evidence="1" id="KW-0805">Transcription regulation</keyword>
<dbReference type="SUPFAM" id="SSF53822">
    <property type="entry name" value="Periplasmic binding protein-like I"/>
    <property type="match status" value="1"/>
</dbReference>
<keyword evidence="6" id="KW-1185">Reference proteome</keyword>
<dbReference type="PROSITE" id="PS50949">
    <property type="entry name" value="HTH_GNTR"/>
    <property type="match status" value="1"/>
</dbReference>
<dbReference type="CDD" id="cd07377">
    <property type="entry name" value="WHTH_GntR"/>
    <property type="match status" value="1"/>
</dbReference>
<dbReference type="AlphaFoldDB" id="A0A3L9DSZ9"/>
<dbReference type="OrthoDB" id="1639518at2"/>
<dbReference type="InterPro" id="IPR000524">
    <property type="entry name" value="Tscrpt_reg_HTH_GntR"/>
</dbReference>
<evidence type="ECO:0000256" key="3">
    <source>
        <dbReference type="ARBA" id="ARBA00023163"/>
    </source>
</evidence>
<dbReference type="PANTHER" id="PTHR30146">
    <property type="entry name" value="LACI-RELATED TRANSCRIPTIONAL REPRESSOR"/>
    <property type="match status" value="1"/>
</dbReference>
<organism evidence="5 6">
    <name type="scientific">Streptococcus hillyeri</name>
    <dbReference type="NCBI Taxonomy" id="2282420"/>
    <lineage>
        <taxon>Bacteria</taxon>
        <taxon>Bacillati</taxon>
        <taxon>Bacillota</taxon>
        <taxon>Bacilli</taxon>
        <taxon>Lactobacillales</taxon>
        <taxon>Streptococcaceae</taxon>
        <taxon>Streptococcus</taxon>
    </lineage>
</organism>
<dbReference type="EMBL" id="RCVM01000010">
    <property type="protein sequence ID" value="RLY03123.1"/>
    <property type="molecule type" value="Genomic_DNA"/>
</dbReference>
<dbReference type="PANTHER" id="PTHR30146:SF150">
    <property type="entry name" value="ARABINOSE METABOLISM TRANSCRIPTIONAL REPRESSOR"/>
    <property type="match status" value="1"/>
</dbReference>
<dbReference type="SUPFAM" id="SSF46785">
    <property type="entry name" value="Winged helix' DNA-binding domain"/>
    <property type="match status" value="1"/>
</dbReference>
<dbReference type="RefSeq" id="WP_121835708.1">
    <property type="nucleotide sequence ID" value="NZ_CP163513.1"/>
</dbReference>
<evidence type="ECO:0000313" key="5">
    <source>
        <dbReference type="EMBL" id="RLY03123.1"/>
    </source>
</evidence>
<dbReference type="InterPro" id="IPR033532">
    <property type="entry name" value="AraR_ligand_bind_dom"/>
</dbReference>
<sequence>MKPKYQMIADDIRDKIIQKQFLEDSPIPTEIEFQKIYNVSRPTIRQALALLVNEDYLFKKRGAGTFINNRRFFKNSTKTIGVITTYISEYIFPSIIRGIEEELASLGYSLILSSTNNDFNQEKKCIEKMIASNVDGLIIEPTKSNLFNPNLSSYVTLREHNIPIVMINSTYEELDIPYYGIDDIEMCYSSTLELINNGHKNLLLITKIDDLQGKYRMKGFIKACEKHNISLTSSSIITYTTENRYDISDMVLNSITINPKISGIICYNDFVAKKLITFLTQKGYSIPDDYSVVGHDNFYDDQHEKISLTTFNHPKEKLGKDVSKAIIDAIKTGKMPSNKLYSPIISRGNSVKKISS</sequence>
<evidence type="ECO:0000259" key="4">
    <source>
        <dbReference type="PROSITE" id="PS50949"/>
    </source>
</evidence>
<keyword evidence="3" id="KW-0804">Transcription</keyword>
<dbReference type="Pfam" id="PF00392">
    <property type="entry name" value="GntR"/>
    <property type="match status" value="1"/>
</dbReference>
<name>A0A3L9DSZ9_9STRE</name>
<accession>A0A3L9DSZ9</accession>
<protein>
    <submittedName>
        <fullName evidence="5">GntR family transcriptional regulator</fullName>
    </submittedName>
</protein>
<reference evidence="5 6" key="1">
    <citation type="submission" date="2018-10" db="EMBL/GenBank/DDBJ databases">
        <title>Streptococcus hillyeri sp. nov., isolated from equine tracheal sample.</title>
        <authorList>
            <person name="Macfadyen A.C."/>
            <person name="Waller A."/>
            <person name="Paterson G.K."/>
        </authorList>
    </citation>
    <scope>NUCLEOTIDE SEQUENCE [LARGE SCALE GENOMIC DNA]</scope>
    <source>
        <strain evidence="5 6">28462</strain>
    </source>
</reference>
<comment type="caution">
    <text evidence="5">The sequence shown here is derived from an EMBL/GenBank/DDBJ whole genome shotgun (WGS) entry which is preliminary data.</text>
</comment>
<dbReference type="GO" id="GO:0003700">
    <property type="term" value="F:DNA-binding transcription factor activity"/>
    <property type="evidence" value="ECO:0007669"/>
    <property type="project" value="InterPro"/>
</dbReference>
<evidence type="ECO:0000256" key="1">
    <source>
        <dbReference type="ARBA" id="ARBA00023015"/>
    </source>
</evidence>
<dbReference type="Pfam" id="PF00532">
    <property type="entry name" value="Peripla_BP_1"/>
    <property type="match status" value="1"/>
</dbReference>
<dbReference type="InterPro" id="IPR036388">
    <property type="entry name" value="WH-like_DNA-bd_sf"/>
</dbReference>
<gene>
    <name evidence="5" type="ORF">EAF07_06165</name>
</gene>
<dbReference type="InterPro" id="IPR028082">
    <property type="entry name" value="Peripla_BP_I"/>
</dbReference>
<dbReference type="GO" id="GO:0000976">
    <property type="term" value="F:transcription cis-regulatory region binding"/>
    <property type="evidence" value="ECO:0007669"/>
    <property type="project" value="TreeGrafter"/>
</dbReference>
<feature type="domain" description="HTH gntR-type" evidence="4">
    <location>
        <begin position="2"/>
        <end position="70"/>
    </location>
</feature>